<dbReference type="Gene3D" id="1.20.1740.10">
    <property type="entry name" value="Amino acid/polyamine transporter I"/>
    <property type="match status" value="1"/>
</dbReference>
<feature type="transmembrane region" description="Helical" evidence="6">
    <location>
        <begin position="407"/>
        <end position="431"/>
    </location>
</feature>
<protein>
    <recommendedName>
        <fullName evidence="9">Amino acid/polyamine/organocation transporter (APC superfamily)</fullName>
    </recommendedName>
</protein>
<feature type="transmembrane region" description="Helical" evidence="6">
    <location>
        <begin position="48"/>
        <end position="69"/>
    </location>
</feature>
<feature type="transmembrane region" description="Helical" evidence="6">
    <location>
        <begin position="141"/>
        <end position="161"/>
    </location>
</feature>
<evidence type="ECO:0000256" key="6">
    <source>
        <dbReference type="SAM" id="Phobius"/>
    </source>
</evidence>
<evidence type="ECO:0000256" key="2">
    <source>
        <dbReference type="ARBA" id="ARBA00022475"/>
    </source>
</evidence>
<feature type="transmembrane region" description="Helical" evidence="6">
    <location>
        <begin position="443"/>
        <end position="462"/>
    </location>
</feature>
<feature type="transmembrane region" description="Helical" evidence="6">
    <location>
        <begin position="24"/>
        <end position="42"/>
    </location>
</feature>
<evidence type="ECO:0000313" key="7">
    <source>
        <dbReference type="EMBL" id="RBQ14930.1"/>
    </source>
</evidence>
<dbReference type="Proteomes" id="UP000253303">
    <property type="component" value="Unassembled WGS sequence"/>
</dbReference>
<dbReference type="OrthoDB" id="9762947at2"/>
<organism evidence="7 8">
    <name type="scientific">Spongiactinospora rosea</name>
    <dbReference type="NCBI Taxonomy" id="2248750"/>
    <lineage>
        <taxon>Bacteria</taxon>
        <taxon>Bacillati</taxon>
        <taxon>Actinomycetota</taxon>
        <taxon>Actinomycetes</taxon>
        <taxon>Streptosporangiales</taxon>
        <taxon>Streptosporangiaceae</taxon>
        <taxon>Spongiactinospora</taxon>
    </lineage>
</organism>
<dbReference type="EMBL" id="QMEY01000027">
    <property type="protein sequence ID" value="RBQ14930.1"/>
    <property type="molecule type" value="Genomic_DNA"/>
</dbReference>
<dbReference type="PANTHER" id="PTHR42770:SF11">
    <property type="entry name" value="INNER MEMBRANE TRANSPORT PROTEIN YBAT"/>
    <property type="match status" value="1"/>
</dbReference>
<keyword evidence="4 6" id="KW-1133">Transmembrane helix</keyword>
<keyword evidence="3 6" id="KW-0812">Transmembrane</keyword>
<dbReference type="PANTHER" id="PTHR42770">
    <property type="entry name" value="AMINO ACID TRANSPORTER-RELATED"/>
    <property type="match status" value="1"/>
</dbReference>
<proteinExistence type="predicted"/>
<dbReference type="PIRSF" id="PIRSF006060">
    <property type="entry name" value="AA_transporter"/>
    <property type="match status" value="1"/>
</dbReference>
<dbReference type="Pfam" id="PF13520">
    <property type="entry name" value="AA_permease_2"/>
    <property type="match status" value="1"/>
</dbReference>
<evidence type="ECO:0000256" key="3">
    <source>
        <dbReference type="ARBA" id="ARBA00022692"/>
    </source>
</evidence>
<evidence type="ECO:0000256" key="1">
    <source>
        <dbReference type="ARBA" id="ARBA00004651"/>
    </source>
</evidence>
<evidence type="ECO:0000256" key="4">
    <source>
        <dbReference type="ARBA" id="ARBA00022989"/>
    </source>
</evidence>
<reference evidence="7 8" key="1">
    <citation type="submission" date="2018-06" db="EMBL/GenBank/DDBJ databases">
        <title>Sphaerisporangium craniellae sp. nov., isolated from a marine sponge in the South China Sea.</title>
        <authorList>
            <person name="Li L."/>
        </authorList>
    </citation>
    <scope>NUCLEOTIDE SEQUENCE [LARGE SCALE GENOMIC DNA]</scope>
    <source>
        <strain evidence="7 8">LHW63015</strain>
    </source>
</reference>
<dbReference type="AlphaFoldDB" id="A0A366LMP7"/>
<comment type="subcellular location">
    <subcellularLocation>
        <location evidence="1">Cell membrane</location>
        <topology evidence="1">Multi-pass membrane protein</topology>
    </subcellularLocation>
</comment>
<keyword evidence="8" id="KW-1185">Reference proteome</keyword>
<evidence type="ECO:0000256" key="5">
    <source>
        <dbReference type="ARBA" id="ARBA00023136"/>
    </source>
</evidence>
<feature type="transmembrane region" description="Helical" evidence="6">
    <location>
        <begin position="378"/>
        <end position="395"/>
    </location>
</feature>
<feature type="transmembrane region" description="Helical" evidence="6">
    <location>
        <begin position="297"/>
        <end position="318"/>
    </location>
</feature>
<feature type="transmembrane region" description="Helical" evidence="6">
    <location>
        <begin position="98"/>
        <end position="121"/>
    </location>
</feature>
<evidence type="ECO:0008006" key="9">
    <source>
        <dbReference type="Google" id="ProtNLM"/>
    </source>
</evidence>
<feature type="transmembrane region" description="Helical" evidence="6">
    <location>
        <begin position="354"/>
        <end position="372"/>
    </location>
</feature>
<dbReference type="InterPro" id="IPR002293">
    <property type="entry name" value="AA/rel_permease1"/>
</dbReference>
<sequence length="472" mass="49518">MSEIPTRTDEPPQHFHRVMTWRDAFSLAITLPASAFAVVGYWTGALGAWAAVTLLAVSGLLAICQNFVYAEMAAMFPDKPGGIALYASAAWRGRARPLGALASAGYWIGWSFGLAGNALVIGELVAAQWFPGAGALRVGPLHLGGAHAVAVASLVLVWLLNTAGIRPAVRLSTLVNTLVLVLLVVAAATALFTGNLRLDRLTWGLGGDGQSAFVVACVWLFLMGWTVYGTEIAATFTPEYRNPRTDAPRALVSSGIAGLGVFVLMPILAAGTTGEEAITAEPLGFTVLMFKNLFGDAGWLAVVVLCLAMLNLMSVATADSGRALHGMAVEGLTVRGLGVLNSAGMPARAMTAGLLVNIGLVVFIGNLLGVVFASNIGYMIAVVIALSGYVLLRRADTTPGRAFRLPGYWLPIAVVLAAINLLLLVVAVLNPELTGYGGWRDELIGFGVLALAMTLYAARRLGDRSPTHKNPR</sequence>
<keyword evidence="5 6" id="KW-0472">Membrane</keyword>
<comment type="caution">
    <text evidence="7">The sequence shown here is derived from an EMBL/GenBank/DDBJ whole genome shotgun (WGS) entry which is preliminary data.</text>
</comment>
<feature type="transmembrane region" description="Helical" evidence="6">
    <location>
        <begin position="212"/>
        <end position="229"/>
    </location>
</feature>
<accession>A0A366LMP7</accession>
<name>A0A366LMP7_9ACTN</name>
<dbReference type="InterPro" id="IPR050367">
    <property type="entry name" value="APC_superfamily"/>
</dbReference>
<keyword evidence="2" id="KW-1003">Cell membrane</keyword>
<dbReference type="RefSeq" id="WP_113985625.1">
    <property type="nucleotide sequence ID" value="NZ_QMEY01000027.1"/>
</dbReference>
<dbReference type="GO" id="GO:0022857">
    <property type="term" value="F:transmembrane transporter activity"/>
    <property type="evidence" value="ECO:0007669"/>
    <property type="project" value="InterPro"/>
</dbReference>
<evidence type="ECO:0000313" key="8">
    <source>
        <dbReference type="Proteomes" id="UP000253303"/>
    </source>
</evidence>
<dbReference type="GO" id="GO:0005886">
    <property type="term" value="C:plasma membrane"/>
    <property type="evidence" value="ECO:0007669"/>
    <property type="project" value="UniProtKB-SubCell"/>
</dbReference>
<feature type="transmembrane region" description="Helical" evidence="6">
    <location>
        <begin position="173"/>
        <end position="192"/>
    </location>
</feature>
<feature type="transmembrane region" description="Helical" evidence="6">
    <location>
        <begin position="250"/>
        <end position="269"/>
    </location>
</feature>
<gene>
    <name evidence="7" type="ORF">DP939_37710</name>
</gene>